<evidence type="ECO:0000259" key="8">
    <source>
        <dbReference type="PROSITE" id="PS51903"/>
    </source>
</evidence>
<dbReference type="PROSITE" id="PS51903">
    <property type="entry name" value="CLP_R"/>
    <property type="match status" value="1"/>
</dbReference>
<protein>
    <submittedName>
        <fullName evidence="9">ClpA-like protein</fullName>
    </submittedName>
</protein>
<dbReference type="PANTHER" id="PTHR11638:SF111">
    <property type="entry name" value="ATP-DEPENDENT CLP PROTEASE ATP-BINDING SUBUNIT CLPA"/>
    <property type="match status" value="1"/>
</dbReference>
<name>E0RTH1_WINT6</name>
<evidence type="ECO:0000256" key="6">
    <source>
        <dbReference type="RuleBase" id="RU004432"/>
    </source>
</evidence>
<dbReference type="PaxDb" id="665571-STHERM_c12610"/>
<dbReference type="InterPro" id="IPR050130">
    <property type="entry name" value="ClpA_ClpB"/>
</dbReference>
<evidence type="ECO:0000256" key="4">
    <source>
        <dbReference type="ARBA" id="ARBA00023186"/>
    </source>
</evidence>
<evidence type="ECO:0000256" key="5">
    <source>
        <dbReference type="PROSITE-ProRule" id="PRU01251"/>
    </source>
</evidence>
<dbReference type="GO" id="GO:0034605">
    <property type="term" value="P:cellular response to heat"/>
    <property type="evidence" value="ECO:0007669"/>
    <property type="project" value="TreeGrafter"/>
</dbReference>
<dbReference type="InterPro" id="IPR028299">
    <property type="entry name" value="ClpA/B_CS2"/>
</dbReference>
<keyword evidence="2 6" id="KW-0547">Nucleotide-binding</keyword>
<dbReference type="InterPro" id="IPR001270">
    <property type="entry name" value="ClpA/B"/>
</dbReference>
<dbReference type="InterPro" id="IPR027417">
    <property type="entry name" value="P-loop_NTPase"/>
</dbReference>
<evidence type="ECO:0000313" key="9">
    <source>
        <dbReference type="EMBL" id="ADN02202.1"/>
    </source>
</evidence>
<reference evidence="9 10" key="2">
    <citation type="journal article" date="2010" name="J. Bacteriol.">
        <title>Genome sequence of the polysaccharide-degrading, thermophilic anaerobe Spirochaeta thermophila DSM 6192.</title>
        <authorList>
            <person name="Angelov A."/>
            <person name="Liebl S."/>
            <person name="Ballschmiter M."/>
            <person name="Bomeke M."/>
            <person name="Lehmann R."/>
            <person name="Liesegang H."/>
            <person name="Daniel R."/>
            <person name="Liebl W."/>
        </authorList>
    </citation>
    <scope>NUCLEOTIDE SEQUENCE [LARGE SCALE GENOMIC DNA]</scope>
    <source>
        <strain evidence="10">ATCC 49972 / DSM 6192 / RI 19.B1</strain>
    </source>
</reference>
<dbReference type="Pfam" id="PF02861">
    <property type="entry name" value="Clp_N"/>
    <property type="match status" value="1"/>
</dbReference>
<evidence type="ECO:0000313" key="10">
    <source>
        <dbReference type="Proteomes" id="UP000001296"/>
    </source>
</evidence>
<dbReference type="RefSeq" id="WP_013314043.1">
    <property type="nucleotide sequence ID" value="NC_014484.1"/>
</dbReference>
<dbReference type="HOGENOM" id="CLU_005070_4_2_12"/>
<comment type="similarity">
    <text evidence="6">Belongs to the ClpA/ClpB family.</text>
</comment>
<feature type="domain" description="Clp R" evidence="8">
    <location>
        <begin position="1"/>
        <end position="140"/>
    </location>
</feature>
<dbReference type="SUPFAM" id="SSF81923">
    <property type="entry name" value="Double Clp-N motif"/>
    <property type="match status" value="1"/>
</dbReference>
<dbReference type="Gene3D" id="3.40.50.300">
    <property type="entry name" value="P-loop containing nucleotide triphosphate hydrolases"/>
    <property type="match status" value="2"/>
</dbReference>
<dbReference type="InterPro" id="IPR018368">
    <property type="entry name" value="ClpA/B_CS1"/>
</dbReference>
<gene>
    <name evidence="9" type="ordered locus">STHERM_c12610</name>
</gene>
<evidence type="ECO:0000256" key="2">
    <source>
        <dbReference type="ARBA" id="ARBA00022741"/>
    </source>
</evidence>
<dbReference type="InterPro" id="IPR003593">
    <property type="entry name" value="AAA+_ATPase"/>
</dbReference>
<keyword evidence="4 6" id="KW-0143">Chaperone</keyword>
<reference key="1">
    <citation type="submission" date="2009-08" db="EMBL/GenBank/DDBJ databases">
        <title>The genome sequence of Spirochaeta thermophila DSM6192.</title>
        <authorList>
            <person name="Angelov A."/>
            <person name="Mientus M."/>
            <person name="Wittenberg S."/>
            <person name="Lehmann R."/>
            <person name="Liesegang H."/>
            <person name="Daniel R."/>
            <person name="Liebl W."/>
        </authorList>
    </citation>
    <scope>NUCLEOTIDE SEQUENCE</scope>
    <source>
        <strain>DSM 6192</strain>
    </source>
</reference>
<evidence type="ECO:0000256" key="7">
    <source>
        <dbReference type="SAM" id="MobiDB-lite"/>
    </source>
</evidence>
<dbReference type="Pfam" id="PF00004">
    <property type="entry name" value="AAA"/>
    <property type="match status" value="1"/>
</dbReference>
<dbReference type="GO" id="GO:0005737">
    <property type="term" value="C:cytoplasm"/>
    <property type="evidence" value="ECO:0007669"/>
    <property type="project" value="TreeGrafter"/>
</dbReference>
<feature type="region of interest" description="Disordered" evidence="7">
    <location>
        <begin position="137"/>
        <end position="162"/>
    </location>
</feature>
<dbReference type="PANTHER" id="PTHR11638">
    <property type="entry name" value="ATP-DEPENDENT CLP PROTEASE"/>
    <property type="match status" value="1"/>
</dbReference>
<dbReference type="Pfam" id="PF17871">
    <property type="entry name" value="AAA_lid_9"/>
    <property type="match status" value="1"/>
</dbReference>
<dbReference type="CDD" id="cd00009">
    <property type="entry name" value="AAA"/>
    <property type="match status" value="1"/>
</dbReference>
<dbReference type="InterPro" id="IPR013461">
    <property type="entry name" value="ClpA"/>
</dbReference>
<keyword evidence="1 5" id="KW-0677">Repeat</keyword>
<dbReference type="InterPro" id="IPR036628">
    <property type="entry name" value="Clp_N_dom_sf"/>
</dbReference>
<dbReference type="GO" id="GO:0005524">
    <property type="term" value="F:ATP binding"/>
    <property type="evidence" value="ECO:0007669"/>
    <property type="project" value="UniProtKB-KW"/>
</dbReference>
<evidence type="ECO:0000256" key="3">
    <source>
        <dbReference type="ARBA" id="ARBA00022840"/>
    </source>
</evidence>
<dbReference type="SMART" id="SM00382">
    <property type="entry name" value="AAA"/>
    <property type="match status" value="2"/>
</dbReference>
<proteinExistence type="inferred from homology"/>
<organism evidence="9 10">
    <name type="scientific">Winmispira thermophila (strain ATCC 49972 / DSM 6192 / RI 19.B1)</name>
    <name type="common">Spirochaeta thermophila</name>
    <dbReference type="NCBI Taxonomy" id="665571"/>
    <lineage>
        <taxon>Bacteria</taxon>
        <taxon>Pseudomonadati</taxon>
        <taxon>Spirochaetota</taxon>
        <taxon>Spirochaetia</taxon>
        <taxon>Winmispirales</taxon>
        <taxon>Winmispiraceae</taxon>
        <taxon>Winmispira</taxon>
    </lineage>
</organism>
<dbReference type="KEGG" id="sta:STHERM_c12610"/>
<accession>E0RTH1</accession>
<dbReference type="Gene3D" id="1.10.1780.10">
    <property type="entry name" value="Clp, N-terminal domain"/>
    <property type="match status" value="1"/>
</dbReference>
<dbReference type="Gene3D" id="1.10.8.60">
    <property type="match status" value="2"/>
</dbReference>
<dbReference type="InterPro" id="IPR041546">
    <property type="entry name" value="ClpA/ClpB_AAA_lid"/>
</dbReference>
<keyword evidence="3 6" id="KW-0067">ATP-binding</keyword>
<dbReference type="FunFam" id="3.40.50.300:FF:000025">
    <property type="entry name" value="ATP-dependent Clp protease subunit"/>
    <property type="match status" value="1"/>
</dbReference>
<dbReference type="InterPro" id="IPR003959">
    <property type="entry name" value="ATPase_AAA_core"/>
</dbReference>
<dbReference type="PRINTS" id="PR00300">
    <property type="entry name" value="CLPPROTEASEA"/>
</dbReference>
<dbReference type="Pfam" id="PF07724">
    <property type="entry name" value="AAA_2"/>
    <property type="match status" value="1"/>
</dbReference>
<dbReference type="Pfam" id="PF10431">
    <property type="entry name" value="ClpB_D2-small"/>
    <property type="match status" value="1"/>
</dbReference>
<dbReference type="PROSITE" id="PS00870">
    <property type="entry name" value="CLPAB_1"/>
    <property type="match status" value="1"/>
</dbReference>
<evidence type="ECO:0000256" key="1">
    <source>
        <dbReference type="ARBA" id="ARBA00022737"/>
    </source>
</evidence>
<dbReference type="SUPFAM" id="SSF52540">
    <property type="entry name" value="P-loop containing nucleoside triphosphate hydrolases"/>
    <property type="match status" value="2"/>
</dbReference>
<dbReference type="AlphaFoldDB" id="E0RTH1"/>
<dbReference type="eggNOG" id="COG0542">
    <property type="taxonomic scope" value="Bacteria"/>
</dbReference>
<dbReference type="Proteomes" id="UP000001296">
    <property type="component" value="Chromosome"/>
</dbReference>
<dbReference type="NCBIfam" id="TIGR02639">
    <property type="entry name" value="ClpA"/>
    <property type="match status" value="1"/>
</dbReference>
<dbReference type="GO" id="GO:0043335">
    <property type="term" value="P:protein unfolding"/>
    <property type="evidence" value="ECO:0007669"/>
    <property type="project" value="InterPro"/>
</dbReference>
<dbReference type="InterPro" id="IPR019489">
    <property type="entry name" value="Clp_ATPase_C"/>
</dbReference>
<dbReference type="PROSITE" id="PS00871">
    <property type="entry name" value="CLPAB_2"/>
    <property type="match status" value="1"/>
</dbReference>
<sequence>MKLSTEVQDILYAAYEDARGRRHEYVTPEHILYVSLQFQMVKRVFEYCEVDVPALARPLEKYLSTKVPLSNDPPEQSLGFQSVIDRAYFQTKAASREEIDVGMLLVAIYDEEYTYAGHILRELGVKRVTLLEAVTRAREEQETPEVEESPKEDREPRKKRSASNPLEAFAVDLVQRAREGGIEPLVGREDLLERTIQVLCRRFKNNPLHVGEAGVGKTALTEGLALRIAEGTVPEILKGYKIYALDMGALIAGTRFRGDFEERLKAVIKALLAEERAILFIDEIHTIVGAGATTGGALDASNILKPVLASGRIRCIGSTTYEEYRKFLEKDRALARRFQKIDVPEPTPEETLEILMGIRDRYETYHNVRYSREALEAAVRLSTEYITDRHQPDKAIDVIDEIGAYIRMRTYREGVEAGEPVEVTVHDVERVVSRIARIPERTVSTSERERLRNLEQELKARLFGQDEAVEAVVQAIKRARAGFRRPDKPVASFLFVGPTGVGKTELARSLADIMGVPLLRFDMSEYQEKHTVSRLLGSPPGYVGYEEGALLTDAVRKHPHAVLLLDEIEKAHPDIFNVLLQVMDYATITDNTGKKADFRNIVLIMTSNAGARELGQRMIGFGERVMQEESIIHAVEQLFSPEFRNRLDKVIIFKRLAPEIVEQIVRKELRLFQEQLAEKGVTLEVTDRCVRWLAEHGYSPVFGARNIARLVEEKIKGFFVDAVLFGPLSEGGKAVADIEDDDVVVRCEDEEETTDPVS</sequence>
<dbReference type="EMBL" id="CP001698">
    <property type="protein sequence ID" value="ADN02202.1"/>
    <property type="molecule type" value="Genomic_DNA"/>
</dbReference>
<dbReference type="SMART" id="SM01086">
    <property type="entry name" value="ClpB_D2-small"/>
    <property type="match status" value="1"/>
</dbReference>
<dbReference type="GO" id="GO:0016887">
    <property type="term" value="F:ATP hydrolysis activity"/>
    <property type="evidence" value="ECO:0007669"/>
    <property type="project" value="InterPro"/>
</dbReference>
<dbReference type="InterPro" id="IPR004176">
    <property type="entry name" value="Clp_R_N"/>
</dbReference>
<dbReference type="CDD" id="cd19499">
    <property type="entry name" value="RecA-like_ClpB_Hsp104-like"/>
    <property type="match status" value="1"/>
</dbReference>